<dbReference type="InterPro" id="IPR001772">
    <property type="entry name" value="KA1_dom"/>
</dbReference>
<gene>
    <name evidence="16" type="primary">LOC411529</name>
</gene>
<dbReference type="GO" id="GO:0005524">
    <property type="term" value="F:ATP binding"/>
    <property type="evidence" value="ECO:0007669"/>
    <property type="project" value="UniProtKB-UniRule"/>
</dbReference>
<evidence type="ECO:0000259" key="12">
    <source>
        <dbReference type="PROSITE" id="PS50011"/>
    </source>
</evidence>
<dbReference type="PANTHER" id="PTHR24346:SF30">
    <property type="entry name" value="MATERNAL EMBRYONIC LEUCINE ZIPPER KINASE"/>
    <property type="match status" value="1"/>
</dbReference>
<comment type="catalytic activity">
    <reaction evidence="9">
        <text>L-seryl-[protein] + ATP = O-phospho-L-seryl-[protein] + ADP + H(+)</text>
        <dbReference type="Rhea" id="RHEA:17989"/>
        <dbReference type="Rhea" id="RHEA-COMP:9863"/>
        <dbReference type="Rhea" id="RHEA-COMP:11604"/>
        <dbReference type="ChEBI" id="CHEBI:15378"/>
        <dbReference type="ChEBI" id="CHEBI:29999"/>
        <dbReference type="ChEBI" id="CHEBI:30616"/>
        <dbReference type="ChEBI" id="CHEBI:83421"/>
        <dbReference type="ChEBI" id="CHEBI:456216"/>
        <dbReference type="EC" id="2.7.11.1"/>
    </reaction>
</comment>
<comment type="catalytic activity">
    <reaction evidence="8">
        <text>L-threonyl-[protein] + ATP = O-phospho-L-threonyl-[protein] + ADP + H(+)</text>
        <dbReference type="Rhea" id="RHEA:46608"/>
        <dbReference type="Rhea" id="RHEA-COMP:11060"/>
        <dbReference type="Rhea" id="RHEA-COMP:11605"/>
        <dbReference type="ChEBI" id="CHEBI:15378"/>
        <dbReference type="ChEBI" id="CHEBI:30013"/>
        <dbReference type="ChEBI" id="CHEBI:30616"/>
        <dbReference type="ChEBI" id="CHEBI:61977"/>
        <dbReference type="ChEBI" id="CHEBI:456216"/>
        <dbReference type="EC" id="2.7.11.1"/>
    </reaction>
</comment>
<dbReference type="PROSITE" id="PS00108">
    <property type="entry name" value="PROTEIN_KINASE_ST"/>
    <property type="match status" value="1"/>
</dbReference>
<evidence type="ECO:0000256" key="10">
    <source>
        <dbReference type="PROSITE-ProRule" id="PRU10141"/>
    </source>
</evidence>
<dbReference type="GO" id="GO:0004674">
    <property type="term" value="F:protein serine/threonine kinase activity"/>
    <property type="evidence" value="ECO:0007669"/>
    <property type="project" value="UniProtKB-KW"/>
</dbReference>
<evidence type="ECO:0000256" key="5">
    <source>
        <dbReference type="ARBA" id="ARBA00022741"/>
    </source>
</evidence>
<evidence type="ECO:0000256" key="8">
    <source>
        <dbReference type="ARBA" id="ARBA00047899"/>
    </source>
</evidence>
<dbReference type="Gene3D" id="3.30.310.80">
    <property type="entry name" value="Kinase associated domain 1, KA1"/>
    <property type="match status" value="1"/>
</dbReference>
<dbReference type="FunFam" id="3.30.200.20:FF:000003">
    <property type="entry name" value="Non-specific serine/threonine protein kinase"/>
    <property type="match status" value="1"/>
</dbReference>
<dbReference type="PROSITE" id="PS50011">
    <property type="entry name" value="PROTEIN_KINASE_DOM"/>
    <property type="match status" value="1"/>
</dbReference>
<feature type="domain" description="Protein kinase" evidence="12">
    <location>
        <begin position="11"/>
        <end position="263"/>
    </location>
</feature>
<dbReference type="Pfam" id="PF00069">
    <property type="entry name" value="Pkinase"/>
    <property type="match status" value="1"/>
</dbReference>
<dbReference type="OrthoDB" id="193931at2759"/>
<evidence type="ECO:0000259" key="13">
    <source>
        <dbReference type="PROSITE" id="PS50032"/>
    </source>
</evidence>
<keyword evidence="3" id="KW-0723">Serine/threonine-protein kinase</keyword>
<name>A0A7M7GL17_APIME</name>
<evidence type="ECO:0000256" key="9">
    <source>
        <dbReference type="ARBA" id="ARBA00048679"/>
    </source>
</evidence>
<dbReference type="GO" id="GO:0035556">
    <property type="term" value="P:intracellular signal transduction"/>
    <property type="evidence" value="ECO:0007669"/>
    <property type="project" value="TreeGrafter"/>
</dbReference>
<dbReference type="GeneID" id="411529"/>
<evidence type="ECO:0000256" key="3">
    <source>
        <dbReference type="ARBA" id="ARBA00022527"/>
    </source>
</evidence>
<accession>A0A8B6YU05</accession>
<dbReference type="InterPro" id="IPR000719">
    <property type="entry name" value="Prot_kinase_dom"/>
</dbReference>
<dbReference type="PANTHER" id="PTHR24346">
    <property type="entry name" value="MAP/MICROTUBULE AFFINITY-REGULATING KINASE"/>
    <property type="match status" value="1"/>
</dbReference>
<keyword evidence="7 10" id="KW-0067">ATP-binding</keyword>
<evidence type="ECO:0000313" key="15">
    <source>
        <dbReference type="Proteomes" id="UP000005203"/>
    </source>
</evidence>
<dbReference type="InterPro" id="IPR028375">
    <property type="entry name" value="KA1/Ssp2_C"/>
</dbReference>
<keyword evidence="6 16" id="KW-0418">Kinase</keyword>
<dbReference type="CDD" id="cd14341">
    <property type="entry name" value="UBA_MELK"/>
    <property type="match status" value="1"/>
</dbReference>
<dbReference type="KEGG" id="ame:411529"/>
<reference evidence="16" key="2">
    <citation type="submission" date="2025-04" db="UniProtKB">
        <authorList>
            <consortium name="RefSeq"/>
        </authorList>
    </citation>
    <scope>IDENTIFICATION</scope>
    <source>
        <strain evidence="16">DH4</strain>
        <tissue evidence="16">Whole body</tissue>
    </source>
</reference>
<dbReference type="RefSeq" id="XP_006558791.2">
    <property type="nucleotide sequence ID" value="XM_006558728.3"/>
</dbReference>
<keyword evidence="15" id="KW-1185">Reference proteome</keyword>
<keyword evidence="5 10" id="KW-0547">Nucleotide-binding</keyword>
<reference evidence="14" key="1">
    <citation type="submission" date="2021-01" db="UniProtKB">
        <authorList>
            <consortium name="EnsemblMetazoa"/>
        </authorList>
    </citation>
    <scope>IDENTIFICATION</scope>
    <source>
        <strain evidence="14">DH4</strain>
    </source>
</reference>
<dbReference type="GO" id="GO:0005737">
    <property type="term" value="C:cytoplasm"/>
    <property type="evidence" value="ECO:0007669"/>
    <property type="project" value="TreeGrafter"/>
</dbReference>
<dbReference type="InterPro" id="IPR011009">
    <property type="entry name" value="Kinase-like_dom_sf"/>
</dbReference>
<evidence type="ECO:0000256" key="2">
    <source>
        <dbReference type="ARBA" id="ARBA00012513"/>
    </source>
</evidence>
<evidence type="ECO:0000313" key="14">
    <source>
        <dbReference type="EnsemblMetazoa" id="XP_006558791"/>
    </source>
</evidence>
<protein>
    <recommendedName>
        <fullName evidence="2">non-specific serine/threonine protein kinase</fullName>
        <ecNumber evidence="2">2.7.11.1</ecNumber>
    </recommendedName>
</protein>
<dbReference type="EC" id="2.7.11.1" evidence="2"/>
<proteinExistence type="inferred from homology"/>
<dbReference type="InterPro" id="IPR008271">
    <property type="entry name" value="Ser/Thr_kinase_AS"/>
</dbReference>
<evidence type="ECO:0000256" key="7">
    <source>
        <dbReference type="ARBA" id="ARBA00022840"/>
    </source>
</evidence>
<feature type="compositionally biased region" description="Polar residues" evidence="11">
    <location>
        <begin position="422"/>
        <end position="440"/>
    </location>
</feature>
<dbReference type="SMART" id="SM00220">
    <property type="entry name" value="S_TKc"/>
    <property type="match status" value="1"/>
</dbReference>
<dbReference type="SUPFAM" id="SSF56112">
    <property type="entry name" value="Protein kinase-like (PK-like)"/>
    <property type="match status" value="1"/>
</dbReference>
<feature type="domain" description="KA1" evidence="13">
    <location>
        <begin position="538"/>
        <end position="590"/>
    </location>
</feature>
<dbReference type="AlphaFoldDB" id="A0A7M7GL17"/>
<feature type="region of interest" description="Disordered" evidence="11">
    <location>
        <begin position="419"/>
        <end position="441"/>
    </location>
</feature>
<dbReference type="Gene3D" id="1.10.510.10">
    <property type="entry name" value="Transferase(Phosphotransferase) domain 1"/>
    <property type="match status" value="1"/>
</dbReference>
<dbReference type="FunFam" id="1.10.510.10:FF:000271">
    <property type="entry name" value="Non-specific serine/threonine protein kinase"/>
    <property type="match status" value="1"/>
</dbReference>
<evidence type="ECO:0000256" key="1">
    <source>
        <dbReference type="ARBA" id="ARBA00006234"/>
    </source>
</evidence>
<keyword evidence="4" id="KW-0808">Transferase</keyword>
<dbReference type="EnsemblMetazoa" id="XM_006558728">
    <property type="protein sequence ID" value="XP_006558791"/>
    <property type="gene ID" value="LOC411529"/>
</dbReference>
<dbReference type="SUPFAM" id="SSF103243">
    <property type="entry name" value="KA1-like"/>
    <property type="match status" value="1"/>
</dbReference>
<accession>A0A7M7GL17</accession>
<dbReference type="CDD" id="cd12198">
    <property type="entry name" value="MELK_C"/>
    <property type="match status" value="1"/>
</dbReference>
<evidence type="ECO:0000313" key="16">
    <source>
        <dbReference type="RefSeq" id="XP_006558791.2"/>
    </source>
</evidence>
<sequence length="606" mass="68306">MVRYGALKGLYDLEKTIGSGGFAKVKLATHIATGEKVAIKIMDKTSLGDDLPRVKLEVQALKTLLHQHICRLYQVIETESHYFMVIEYCSGGELFDHIVEKNKLSETESRKFFRQIVSAVAYLHSLGYAHRDLKPENVLLDKEENLKLIDFGLCAKPKNGIDSHLQTSCGSPTYAAPELILGKKYLGSEVDIWSMGVLLYALLCGFLPFDDNNIENLYRKILSGKYDEPSWLSSSSKKLIQAMLQIDPKKRITIQELCNHPWITAGFLNPVSFVHKTNFQKDDDVLSTMSAICGENTSNIWKKLVKSDRTDYKTATYLLLLDRKLRGLSLRISSSAKSHFKSEYEGNDNDIITKLDYSPRSKSVRSPIIDTTFKILPKTPETTNNFMEPHLPGRKRLRSKEEDDAYSPVPIKRTAEKDKFVSTPTSTTISDSRESQSCTPGSARKVIMGLERGLNRVRYVLTPKRRVKNENIDPDQPNVLSGKGLCNVSSTSSDDPKYVLSQLRRALRRKGIMCHQKGFILQGETEDCTEDDKDAMRPFSSRNACSFELEVCLLEGISNDKLVGIRRKRLKGNAWVYKRVCEEVLALAAEDFSAESEGSTESKCPI</sequence>
<evidence type="ECO:0000256" key="6">
    <source>
        <dbReference type="ARBA" id="ARBA00022777"/>
    </source>
</evidence>
<dbReference type="InterPro" id="IPR017441">
    <property type="entry name" value="Protein_kinase_ATP_BS"/>
</dbReference>
<dbReference type="PROSITE" id="PS00107">
    <property type="entry name" value="PROTEIN_KINASE_ATP"/>
    <property type="match status" value="1"/>
</dbReference>
<dbReference type="Proteomes" id="UP000005203">
    <property type="component" value="Linkage group LG4"/>
</dbReference>
<feature type="binding site" evidence="10">
    <location>
        <position position="40"/>
    </location>
    <ligand>
        <name>ATP</name>
        <dbReference type="ChEBI" id="CHEBI:30616"/>
    </ligand>
</feature>
<evidence type="ECO:0000256" key="4">
    <source>
        <dbReference type="ARBA" id="ARBA00022679"/>
    </source>
</evidence>
<organism evidence="14">
    <name type="scientific">Apis mellifera</name>
    <name type="common">Honeybee</name>
    <dbReference type="NCBI Taxonomy" id="7460"/>
    <lineage>
        <taxon>Eukaryota</taxon>
        <taxon>Metazoa</taxon>
        <taxon>Ecdysozoa</taxon>
        <taxon>Arthropoda</taxon>
        <taxon>Hexapoda</taxon>
        <taxon>Insecta</taxon>
        <taxon>Pterygota</taxon>
        <taxon>Neoptera</taxon>
        <taxon>Endopterygota</taxon>
        <taxon>Hymenoptera</taxon>
        <taxon>Apocrita</taxon>
        <taxon>Aculeata</taxon>
        <taxon>Apoidea</taxon>
        <taxon>Anthophila</taxon>
        <taxon>Apidae</taxon>
        <taxon>Apis</taxon>
    </lineage>
</organism>
<dbReference type="Pfam" id="PF02149">
    <property type="entry name" value="KA1"/>
    <property type="match status" value="1"/>
</dbReference>
<dbReference type="PROSITE" id="PS50032">
    <property type="entry name" value="KA1"/>
    <property type="match status" value="1"/>
</dbReference>
<evidence type="ECO:0000256" key="11">
    <source>
        <dbReference type="SAM" id="MobiDB-lite"/>
    </source>
</evidence>
<comment type="similarity">
    <text evidence="1">Belongs to the protein kinase superfamily. CAMK Ser/Thr protein kinase family. SNF1 subfamily.</text>
</comment>